<dbReference type="AlphaFoldDB" id="A0A7K1SVZ5"/>
<dbReference type="InterPro" id="IPR046357">
    <property type="entry name" value="PPIase_dom_sf"/>
</dbReference>
<evidence type="ECO:0000313" key="11">
    <source>
        <dbReference type="Proteomes" id="UP000462014"/>
    </source>
</evidence>
<evidence type="ECO:0000256" key="8">
    <source>
        <dbReference type="SAM" id="SignalP"/>
    </source>
</evidence>
<evidence type="ECO:0000313" key="10">
    <source>
        <dbReference type="EMBL" id="MVN21496.1"/>
    </source>
</evidence>
<dbReference type="EMBL" id="WPIK01000006">
    <property type="protein sequence ID" value="MVN21496.1"/>
    <property type="molecule type" value="Genomic_DNA"/>
</dbReference>
<name>A0A7K1SVZ5_9SPHI</name>
<evidence type="ECO:0000256" key="5">
    <source>
        <dbReference type="ARBA" id="ARBA00023235"/>
    </source>
</evidence>
<evidence type="ECO:0000256" key="7">
    <source>
        <dbReference type="SAM" id="MobiDB-lite"/>
    </source>
</evidence>
<keyword evidence="11" id="KW-1185">Reference proteome</keyword>
<evidence type="ECO:0000259" key="9">
    <source>
        <dbReference type="PROSITE" id="PS50059"/>
    </source>
</evidence>
<dbReference type="Gene3D" id="3.10.50.40">
    <property type="match status" value="2"/>
</dbReference>
<dbReference type="EC" id="5.2.1.8" evidence="3 6"/>
<dbReference type="GO" id="GO:0003755">
    <property type="term" value="F:peptidyl-prolyl cis-trans isomerase activity"/>
    <property type="evidence" value="ECO:0007669"/>
    <property type="project" value="UniProtKB-KW"/>
</dbReference>
<dbReference type="RefSeq" id="WP_157565867.1">
    <property type="nucleotide sequence ID" value="NZ_WPIK01000006.1"/>
</dbReference>
<accession>A0A7K1SVZ5</accession>
<dbReference type="Proteomes" id="UP000462014">
    <property type="component" value="Unassembled WGS sequence"/>
</dbReference>
<dbReference type="PANTHER" id="PTHR43811:SF19">
    <property type="entry name" value="39 KDA FK506-BINDING NUCLEAR PROTEIN"/>
    <property type="match status" value="1"/>
</dbReference>
<dbReference type="InterPro" id="IPR001179">
    <property type="entry name" value="PPIase_FKBP_dom"/>
</dbReference>
<dbReference type="PROSITE" id="PS50059">
    <property type="entry name" value="FKBP_PPIASE"/>
    <property type="match status" value="1"/>
</dbReference>
<feature type="chain" id="PRO_5029798901" description="peptidylprolyl isomerase" evidence="8">
    <location>
        <begin position="22"/>
        <end position="336"/>
    </location>
</feature>
<evidence type="ECO:0000256" key="3">
    <source>
        <dbReference type="ARBA" id="ARBA00013194"/>
    </source>
</evidence>
<keyword evidence="5 6" id="KW-0413">Isomerase</keyword>
<feature type="signal peptide" evidence="8">
    <location>
        <begin position="1"/>
        <end position="21"/>
    </location>
</feature>
<gene>
    <name evidence="10" type="ORF">GO621_08095</name>
</gene>
<dbReference type="Pfam" id="PF00254">
    <property type="entry name" value="FKBP_C"/>
    <property type="match status" value="2"/>
</dbReference>
<dbReference type="PANTHER" id="PTHR43811">
    <property type="entry name" value="FKBP-TYPE PEPTIDYL-PROLYL CIS-TRANS ISOMERASE FKPA"/>
    <property type="match status" value="1"/>
</dbReference>
<organism evidence="10 11">
    <name type="scientific">Mucilaginibacter arboris</name>
    <dbReference type="NCBI Taxonomy" id="2682090"/>
    <lineage>
        <taxon>Bacteria</taxon>
        <taxon>Pseudomonadati</taxon>
        <taxon>Bacteroidota</taxon>
        <taxon>Sphingobacteriia</taxon>
        <taxon>Sphingobacteriales</taxon>
        <taxon>Sphingobacteriaceae</taxon>
        <taxon>Mucilaginibacter</taxon>
    </lineage>
</organism>
<feature type="domain" description="PPIase FKBP-type" evidence="9">
    <location>
        <begin position="204"/>
        <end position="305"/>
    </location>
</feature>
<reference evidence="10 11" key="1">
    <citation type="submission" date="2019-12" db="EMBL/GenBank/DDBJ databases">
        <title>Mucilaginibacter sp. HMF7410 genome sequencing and assembly.</title>
        <authorList>
            <person name="Kang H."/>
            <person name="Cha I."/>
            <person name="Kim H."/>
            <person name="Joh K."/>
        </authorList>
    </citation>
    <scope>NUCLEOTIDE SEQUENCE [LARGE SCALE GENOMIC DNA]</scope>
    <source>
        <strain evidence="10 11">HMF7410</strain>
    </source>
</reference>
<comment type="similarity">
    <text evidence="2">Belongs to the FKBP-type PPIase family.</text>
</comment>
<comment type="catalytic activity">
    <reaction evidence="1 6">
        <text>[protein]-peptidylproline (omega=180) = [protein]-peptidylproline (omega=0)</text>
        <dbReference type="Rhea" id="RHEA:16237"/>
        <dbReference type="Rhea" id="RHEA-COMP:10747"/>
        <dbReference type="Rhea" id="RHEA-COMP:10748"/>
        <dbReference type="ChEBI" id="CHEBI:83833"/>
        <dbReference type="ChEBI" id="CHEBI:83834"/>
        <dbReference type="EC" id="5.2.1.8"/>
    </reaction>
</comment>
<proteinExistence type="inferred from homology"/>
<protein>
    <recommendedName>
        <fullName evidence="3 6">peptidylprolyl isomerase</fullName>
        <ecNumber evidence="3 6">5.2.1.8</ecNumber>
    </recommendedName>
</protein>
<evidence type="ECO:0000256" key="4">
    <source>
        <dbReference type="ARBA" id="ARBA00023110"/>
    </source>
</evidence>
<dbReference type="SUPFAM" id="SSF54534">
    <property type="entry name" value="FKBP-like"/>
    <property type="match status" value="2"/>
</dbReference>
<evidence type="ECO:0000256" key="2">
    <source>
        <dbReference type="ARBA" id="ARBA00006577"/>
    </source>
</evidence>
<evidence type="ECO:0000256" key="1">
    <source>
        <dbReference type="ARBA" id="ARBA00000971"/>
    </source>
</evidence>
<keyword evidence="4 6" id="KW-0697">Rotamase</keyword>
<feature type="region of interest" description="Disordered" evidence="7">
    <location>
        <begin position="312"/>
        <end position="336"/>
    </location>
</feature>
<keyword evidence="8" id="KW-0732">Signal</keyword>
<sequence>MKLRFLISGLLLFAVYGWAQAQNAVVKTTAKGARYQIINAHPGDRIKLNDVITFNLAIKTERDSLLMSSYQRGKPFTAQVQPPQTIDDLMDIFPQLALNDSVRVIIPSDSLFKNREQDRPPFLAKNASVIYTLKIERIQSLDEAIAEKKAAEAKIKASLDELKAQEPARIAKYVASLHPAVKAVPSGLYYQIITPSAKPKPLPGDTLLVNYIGRTLDGKVFDANLQEEAQKAGVLQPGRPYEPFQFVVKNGDVIPGWDEGFLLLNQGSKARLIIPSKLAYGPNQSGPDIAPYSPLVFDVELLSIKAGKHPSVIKKTPVKKASGKKPVKKPVSAKKK</sequence>
<evidence type="ECO:0000256" key="6">
    <source>
        <dbReference type="PROSITE-ProRule" id="PRU00277"/>
    </source>
</evidence>
<comment type="caution">
    <text evidence="10">The sequence shown here is derived from an EMBL/GenBank/DDBJ whole genome shotgun (WGS) entry which is preliminary data.</text>
</comment>